<dbReference type="Proteomes" id="UP001651880">
    <property type="component" value="Unassembled WGS sequence"/>
</dbReference>
<proteinExistence type="predicted"/>
<name>A0ABT1NGI5_9FIRM</name>
<protein>
    <submittedName>
        <fullName evidence="2">Zinc dependent phospholipase C family protein</fullName>
    </submittedName>
</protein>
<dbReference type="EMBL" id="JAJEKE010000003">
    <property type="protein sequence ID" value="MCQ1528961.1"/>
    <property type="molecule type" value="Genomic_DNA"/>
</dbReference>
<reference evidence="2 3" key="1">
    <citation type="submission" date="2021-10" db="EMBL/GenBank/DDBJ databases">
        <title>Lutispora strain m25 sp. nov., a thermophilic, non-spore-forming bacterium isolated from a lab-scale methanogenic bioreactor digesting anaerobic sludge.</title>
        <authorList>
            <person name="El Houari A."/>
            <person name="Mcdonald J."/>
        </authorList>
    </citation>
    <scope>NUCLEOTIDE SEQUENCE [LARGE SCALE GENOMIC DNA]</scope>
    <source>
        <strain evidence="3">m25</strain>
    </source>
</reference>
<dbReference type="RefSeq" id="WP_255226484.1">
    <property type="nucleotide sequence ID" value="NZ_JAJEKE010000003.1"/>
</dbReference>
<organism evidence="2 3">
    <name type="scientific">Lutispora saccharofermentans</name>
    <dbReference type="NCBI Taxonomy" id="3024236"/>
    <lineage>
        <taxon>Bacteria</taxon>
        <taxon>Bacillati</taxon>
        <taxon>Bacillota</taxon>
        <taxon>Clostridia</taxon>
        <taxon>Lutisporales</taxon>
        <taxon>Lutisporaceae</taxon>
        <taxon>Lutispora</taxon>
    </lineage>
</organism>
<sequence>MPALLTHYLCGDMVLKSIDAPGAADMIIQHRNLFNLGTQGPDIFFYHNALPWVKGESLSKLGGKLHSEKVRAFFECALAVIDSIQNAKKEILLSYVYGYICHYSLDVHTHPYIFYKTGFAADETEDKKKYDAYHRRFEAEIDVLMADKILNKDANRIESHELIMIDREEALAISDMYHRIFKKIFDLDIPIEKIQKAPNDMRLITKAFRDPLGIKKPVVAFAEKLMGKHNLISNMIYPLRVDSDLDQLNVKHSLWHCLWDKEMQLNSSFMDLFNEAAAEAKLMCESIDGYINGSIGIDEVLRIIGNRSFSSGLDCCEDIKFKYHDLIYS</sequence>
<keyword evidence="3" id="KW-1185">Reference proteome</keyword>
<dbReference type="Pfam" id="PF00882">
    <property type="entry name" value="Zn_dep_PLPC"/>
    <property type="match status" value="1"/>
</dbReference>
<comment type="caution">
    <text evidence="2">The sequence shown here is derived from an EMBL/GenBank/DDBJ whole genome shotgun (WGS) entry which is preliminary data.</text>
</comment>
<accession>A0ABT1NGI5</accession>
<evidence type="ECO:0000313" key="3">
    <source>
        <dbReference type="Proteomes" id="UP001651880"/>
    </source>
</evidence>
<dbReference type="InterPro" id="IPR029002">
    <property type="entry name" value="PLPC/GPLD1"/>
</dbReference>
<evidence type="ECO:0000259" key="1">
    <source>
        <dbReference type="Pfam" id="PF00882"/>
    </source>
</evidence>
<gene>
    <name evidence="2" type="ORF">LJD61_05290</name>
</gene>
<evidence type="ECO:0000313" key="2">
    <source>
        <dbReference type="EMBL" id="MCQ1528961.1"/>
    </source>
</evidence>
<feature type="domain" description="Phospholipase C/D" evidence="1">
    <location>
        <begin position="6"/>
        <end position="156"/>
    </location>
</feature>